<gene>
    <name evidence="1" type="ORF">SAMN04515675_0208</name>
</gene>
<dbReference type="EMBL" id="FNTS01000002">
    <property type="protein sequence ID" value="SED19413.1"/>
    <property type="molecule type" value="Genomic_DNA"/>
</dbReference>
<accession>A0A1H4YNK1</accession>
<name>A0A1H4YNK1_9PSED</name>
<comment type="caution">
    <text evidence="1">The sequence shown here is derived from an EMBL/GenBank/DDBJ whole genome shotgun (WGS) entry which is preliminary data.</text>
</comment>
<reference evidence="1 2" key="1">
    <citation type="submission" date="2016-10" db="EMBL/GenBank/DDBJ databases">
        <authorList>
            <person name="Varghese N."/>
            <person name="Submissions S."/>
        </authorList>
    </citation>
    <scope>NUCLEOTIDE SEQUENCE [LARGE SCALE GENOMIC DNA]</scope>
    <source>
        <strain evidence="1 2">BS2773</strain>
    </source>
</reference>
<keyword evidence="2" id="KW-1185">Reference proteome</keyword>
<protein>
    <submittedName>
        <fullName evidence="1">Uncharacterized protein</fullName>
    </submittedName>
</protein>
<sequence>MPLFRSARDNLLNLAGLLCINAIEPFTLVQPPIKPLPAAVISADSLSHESKLPDAIA</sequence>
<dbReference type="Proteomes" id="UP000182179">
    <property type="component" value="Unassembled WGS sequence"/>
</dbReference>
<organism evidence="1 2">
    <name type="scientific">Pseudomonas costantinii</name>
    <dbReference type="NCBI Taxonomy" id="168469"/>
    <lineage>
        <taxon>Bacteria</taxon>
        <taxon>Pseudomonadati</taxon>
        <taxon>Pseudomonadota</taxon>
        <taxon>Gammaproteobacteria</taxon>
        <taxon>Pseudomonadales</taxon>
        <taxon>Pseudomonadaceae</taxon>
        <taxon>Pseudomonas</taxon>
    </lineage>
</organism>
<evidence type="ECO:0000313" key="1">
    <source>
        <dbReference type="EMBL" id="SED19413.1"/>
    </source>
</evidence>
<proteinExistence type="predicted"/>
<evidence type="ECO:0000313" key="2">
    <source>
        <dbReference type="Proteomes" id="UP000182179"/>
    </source>
</evidence>